<keyword evidence="8" id="KW-1185">Reference proteome</keyword>
<keyword evidence="4" id="KW-0408">Iron</keyword>
<evidence type="ECO:0000256" key="1">
    <source>
        <dbReference type="ARBA" id="ARBA00022617"/>
    </source>
</evidence>
<evidence type="ECO:0000256" key="4">
    <source>
        <dbReference type="ARBA" id="ARBA00023004"/>
    </source>
</evidence>
<evidence type="ECO:0000256" key="2">
    <source>
        <dbReference type="ARBA" id="ARBA00022621"/>
    </source>
</evidence>
<dbReference type="GO" id="GO:0020037">
    <property type="term" value="F:heme binding"/>
    <property type="evidence" value="ECO:0007669"/>
    <property type="project" value="InterPro"/>
</dbReference>
<dbReference type="SUPFAM" id="SSF46458">
    <property type="entry name" value="Globin-like"/>
    <property type="match status" value="1"/>
</dbReference>
<organism evidence="7 8">
    <name type="scientific">Flammeovirga aprica JL-4</name>
    <dbReference type="NCBI Taxonomy" id="694437"/>
    <lineage>
        <taxon>Bacteria</taxon>
        <taxon>Pseudomonadati</taxon>
        <taxon>Bacteroidota</taxon>
        <taxon>Cytophagia</taxon>
        <taxon>Cytophagales</taxon>
        <taxon>Flammeovirgaceae</taxon>
        <taxon>Flammeovirga</taxon>
    </lineage>
</organism>
<dbReference type="InterPro" id="IPR009050">
    <property type="entry name" value="Globin-like_sf"/>
</dbReference>
<dbReference type="GO" id="GO:0019825">
    <property type="term" value="F:oxygen binding"/>
    <property type="evidence" value="ECO:0007669"/>
    <property type="project" value="InterPro"/>
</dbReference>
<evidence type="ECO:0000256" key="5">
    <source>
        <dbReference type="RuleBase" id="RU000356"/>
    </source>
</evidence>
<proteinExistence type="inferred from homology"/>
<feature type="domain" description="Globin" evidence="6">
    <location>
        <begin position="18"/>
        <end position="152"/>
    </location>
</feature>
<dbReference type="GO" id="GO:0046872">
    <property type="term" value="F:metal ion binding"/>
    <property type="evidence" value="ECO:0007669"/>
    <property type="project" value="UniProtKB-KW"/>
</dbReference>
<dbReference type="AlphaFoldDB" id="A0A7X9XBQ6"/>
<dbReference type="Gene3D" id="1.10.490.10">
    <property type="entry name" value="Globins"/>
    <property type="match status" value="1"/>
</dbReference>
<reference evidence="7 8" key="1">
    <citation type="submission" date="2020-04" db="EMBL/GenBank/DDBJ databases">
        <title>Flammeovirga sp. SR4, a novel species isolated from seawater.</title>
        <authorList>
            <person name="Wang X."/>
        </authorList>
    </citation>
    <scope>NUCLEOTIDE SEQUENCE [LARGE SCALE GENOMIC DNA]</scope>
    <source>
        <strain evidence="7 8">ATCC 23126</strain>
    </source>
</reference>
<dbReference type="Proteomes" id="UP000576082">
    <property type="component" value="Unassembled WGS sequence"/>
</dbReference>
<gene>
    <name evidence="7" type="ORF">HHU12_22990</name>
</gene>
<comment type="similarity">
    <text evidence="5">Belongs to the globin family.</text>
</comment>
<evidence type="ECO:0000256" key="3">
    <source>
        <dbReference type="ARBA" id="ARBA00022723"/>
    </source>
</evidence>
<dbReference type="PRINTS" id="PR00188">
    <property type="entry name" value="PLANTGLOBIN"/>
</dbReference>
<dbReference type="PANTHER" id="PTHR43396:SF3">
    <property type="entry name" value="FLAVOHEMOPROTEIN"/>
    <property type="match status" value="1"/>
</dbReference>
<dbReference type="EMBL" id="JABANE010000076">
    <property type="protein sequence ID" value="NME70859.1"/>
    <property type="molecule type" value="Genomic_DNA"/>
</dbReference>
<accession>A0A7X9XBQ6</accession>
<sequence length="159" mass="17404">MGFFKSLFGKKTKKEEGPVSAKQIELVQSTFAMVAPIADKAAEIFYAKLFELDPSLKSMFTSDMAEQGKKLMSMLAAAVNGLNNLEALVPVVQDLGKRHVGYNVEDSHYDTVAAALLYTLETGLGDNWNEEVKEAWTTVYVVLATTMKDAAATVETVEE</sequence>
<keyword evidence="7" id="KW-0675">Receptor</keyword>
<dbReference type="CDD" id="cd12131">
    <property type="entry name" value="HGbI-like"/>
    <property type="match status" value="1"/>
</dbReference>
<dbReference type="GO" id="GO:0046210">
    <property type="term" value="P:nitric oxide catabolic process"/>
    <property type="evidence" value="ECO:0007669"/>
    <property type="project" value="TreeGrafter"/>
</dbReference>
<comment type="caution">
    <text evidence="7">The sequence shown here is derived from an EMBL/GenBank/DDBJ whole genome shotgun (WGS) entry which is preliminary data.</text>
</comment>
<keyword evidence="5" id="KW-0813">Transport</keyword>
<dbReference type="GO" id="GO:0071500">
    <property type="term" value="P:cellular response to nitrosative stress"/>
    <property type="evidence" value="ECO:0007669"/>
    <property type="project" value="TreeGrafter"/>
</dbReference>
<keyword evidence="3" id="KW-0479">Metal-binding</keyword>
<name>A0A7X9XBQ6_9BACT</name>
<keyword evidence="2 5" id="KW-0561">Oxygen transport</keyword>
<dbReference type="PANTHER" id="PTHR43396">
    <property type="entry name" value="FLAVOHEMOPROTEIN"/>
    <property type="match status" value="1"/>
</dbReference>
<evidence type="ECO:0000313" key="8">
    <source>
        <dbReference type="Proteomes" id="UP000576082"/>
    </source>
</evidence>
<protein>
    <submittedName>
        <fullName evidence="7">Hemin receptor</fullName>
    </submittedName>
</protein>
<dbReference type="GO" id="GO:0005344">
    <property type="term" value="F:oxygen carrier activity"/>
    <property type="evidence" value="ECO:0007669"/>
    <property type="project" value="UniProtKB-KW"/>
</dbReference>
<dbReference type="GO" id="GO:0071949">
    <property type="term" value="F:FAD binding"/>
    <property type="evidence" value="ECO:0007669"/>
    <property type="project" value="TreeGrafter"/>
</dbReference>
<dbReference type="InterPro" id="IPR012292">
    <property type="entry name" value="Globin/Proto"/>
</dbReference>
<dbReference type="InterPro" id="IPR000971">
    <property type="entry name" value="Globin"/>
</dbReference>
<evidence type="ECO:0000259" key="6">
    <source>
        <dbReference type="PROSITE" id="PS01033"/>
    </source>
</evidence>
<keyword evidence="1 5" id="KW-0349">Heme</keyword>
<dbReference type="PROSITE" id="PS01033">
    <property type="entry name" value="GLOBIN"/>
    <property type="match status" value="1"/>
</dbReference>
<dbReference type="Pfam" id="PF00042">
    <property type="entry name" value="Globin"/>
    <property type="match status" value="1"/>
</dbReference>
<evidence type="ECO:0000313" key="7">
    <source>
        <dbReference type="EMBL" id="NME70859.1"/>
    </source>
</evidence>
<dbReference type="GO" id="GO:0008941">
    <property type="term" value="F:nitric oxide dioxygenase NAD(P)H activity"/>
    <property type="evidence" value="ECO:0007669"/>
    <property type="project" value="TreeGrafter"/>
</dbReference>
<dbReference type="RefSeq" id="WP_169659087.1">
    <property type="nucleotide sequence ID" value="NZ_JABANE010000076.1"/>
</dbReference>